<dbReference type="InterPro" id="IPR001969">
    <property type="entry name" value="Aspartic_peptidase_AS"/>
</dbReference>
<dbReference type="EMBL" id="CP061800">
    <property type="protein sequence ID" value="QTA86202.1"/>
    <property type="molecule type" value="Genomic_DNA"/>
</dbReference>
<accession>A0A975GLW6</accession>
<organism evidence="1 2">
    <name type="scientific">Desulfonema magnum</name>
    <dbReference type="NCBI Taxonomy" id="45655"/>
    <lineage>
        <taxon>Bacteria</taxon>
        <taxon>Pseudomonadati</taxon>
        <taxon>Thermodesulfobacteriota</taxon>
        <taxon>Desulfobacteria</taxon>
        <taxon>Desulfobacterales</taxon>
        <taxon>Desulfococcaceae</taxon>
        <taxon>Desulfonema</taxon>
    </lineage>
</organism>
<dbReference type="AlphaFoldDB" id="A0A975GLW6"/>
<sequence>MEGAEDYALLDTGASWSVIGGDIAAIIEEEIGEPIQSFPISTRLGKISDSLHRIDISLLAEQNSGHDLTVDSTVFVSQEWDGPIVLGYNGFLERIRFALDSGIFPGEELFYFGKSG</sequence>
<dbReference type="GO" id="GO:0006508">
    <property type="term" value="P:proteolysis"/>
    <property type="evidence" value="ECO:0007669"/>
    <property type="project" value="InterPro"/>
</dbReference>
<evidence type="ECO:0000313" key="2">
    <source>
        <dbReference type="Proteomes" id="UP000663722"/>
    </source>
</evidence>
<dbReference type="Proteomes" id="UP000663722">
    <property type="component" value="Chromosome"/>
</dbReference>
<reference evidence="1" key="1">
    <citation type="journal article" date="2021" name="Microb. Physiol.">
        <title>Proteogenomic Insights into the Physiology of Marine, Sulfate-Reducing, Filamentous Desulfonema limicola and Desulfonema magnum.</title>
        <authorList>
            <person name="Schnaars V."/>
            <person name="Wohlbrand L."/>
            <person name="Scheve S."/>
            <person name="Hinrichs C."/>
            <person name="Reinhardt R."/>
            <person name="Rabus R."/>
        </authorList>
    </citation>
    <scope>NUCLEOTIDE SEQUENCE</scope>
    <source>
        <strain evidence="1">4be13</strain>
    </source>
</reference>
<name>A0A975GLW6_9BACT</name>
<proteinExistence type="predicted"/>
<evidence type="ECO:0008006" key="3">
    <source>
        <dbReference type="Google" id="ProtNLM"/>
    </source>
</evidence>
<keyword evidence="2" id="KW-1185">Reference proteome</keyword>
<dbReference type="GO" id="GO:0004190">
    <property type="term" value="F:aspartic-type endopeptidase activity"/>
    <property type="evidence" value="ECO:0007669"/>
    <property type="project" value="InterPro"/>
</dbReference>
<dbReference type="PROSITE" id="PS00141">
    <property type="entry name" value="ASP_PROTEASE"/>
    <property type="match status" value="1"/>
</dbReference>
<gene>
    <name evidence="1" type="ORF">dnm_022230</name>
</gene>
<protein>
    <recommendedName>
        <fullName evidence="3">Peptidase A2 domain-containing protein</fullName>
    </recommendedName>
</protein>
<evidence type="ECO:0000313" key="1">
    <source>
        <dbReference type="EMBL" id="QTA86202.1"/>
    </source>
</evidence>
<dbReference type="KEGG" id="dmm:dnm_022230"/>